<comment type="caution">
    <text evidence="1">The sequence shown here is derived from an EMBL/GenBank/DDBJ whole genome shotgun (WGS) entry which is preliminary data.</text>
</comment>
<dbReference type="EMBL" id="JAVRHO010000009">
    <property type="protein sequence ID" value="MDT0646628.1"/>
    <property type="molecule type" value="Genomic_DNA"/>
</dbReference>
<dbReference type="RefSeq" id="WP_311494796.1">
    <property type="nucleotide sequence ID" value="NZ_JAVRHO010000009.1"/>
</dbReference>
<gene>
    <name evidence="1" type="ORF">RM545_07995</name>
</gene>
<evidence type="ECO:0000313" key="2">
    <source>
        <dbReference type="Proteomes" id="UP001245285"/>
    </source>
</evidence>
<keyword evidence="2" id="KW-1185">Reference proteome</keyword>
<organism evidence="1 2">
    <name type="scientific">Autumnicola lenta</name>
    <dbReference type="NCBI Taxonomy" id="3075593"/>
    <lineage>
        <taxon>Bacteria</taxon>
        <taxon>Pseudomonadati</taxon>
        <taxon>Bacteroidota</taxon>
        <taxon>Flavobacteriia</taxon>
        <taxon>Flavobacteriales</taxon>
        <taxon>Flavobacteriaceae</taxon>
        <taxon>Autumnicola</taxon>
    </lineage>
</organism>
<dbReference type="Proteomes" id="UP001245285">
    <property type="component" value="Unassembled WGS sequence"/>
</dbReference>
<sequence>MGKLYLKHSSEEGKLKKLAPKKETIAFLLNYSKALSVIDGKMRKYELLLN</sequence>
<proteinExistence type="predicted"/>
<evidence type="ECO:0000313" key="1">
    <source>
        <dbReference type="EMBL" id="MDT0646628.1"/>
    </source>
</evidence>
<protein>
    <submittedName>
        <fullName evidence="1">Uncharacterized protein</fullName>
    </submittedName>
</protein>
<reference evidence="1 2" key="1">
    <citation type="submission" date="2023-09" db="EMBL/GenBank/DDBJ databases">
        <authorList>
            <person name="Rey-Velasco X."/>
        </authorList>
    </citation>
    <scope>NUCLEOTIDE SEQUENCE [LARGE SCALE GENOMIC DNA]</scope>
    <source>
        <strain evidence="1 2">F260</strain>
    </source>
</reference>
<accession>A0ABU3CJU8</accession>
<name>A0ABU3CJU8_9FLAO</name>